<comment type="cofactor">
    <cofactor evidence="3">
        <name>Mg(2+)</name>
        <dbReference type="ChEBI" id="CHEBI:18420"/>
    </cofactor>
    <text evidence="3">Binds 2 magnesium ions per subunit.</text>
</comment>
<dbReference type="RefSeq" id="WP_130476562.1">
    <property type="nucleotide sequence ID" value="NZ_SFCC01000008.1"/>
</dbReference>
<reference evidence="4 5" key="1">
    <citation type="submission" date="2019-02" db="EMBL/GenBank/DDBJ databases">
        <title>Draft genome sequence of Amycolatopsis sp. 8-3EHSu isolated from roots of Suaeda maritima.</title>
        <authorList>
            <person name="Duangmal K."/>
            <person name="Chantavorakit T."/>
        </authorList>
    </citation>
    <scope>NUCLEOTIDE SEQUENCE [LARGE SCALE GENOMIC DNA]</scope>
    <source>
        <strain evidence="4 5">8-3EHSu</strain>
    </source>
</reference>
<keyword evidence="3" id="KW-0479">Metal-binding</keyword>
<dbReference type="AlphaFoldDB" id="A0A4Q7J9K5"/>
<feature type="binding site" evidence="3">
    <location>
        <position position="55"/>
    </location>
    <ligand>
        <name>Mg(2+)</name>
        <dbReference type="ChEBI" id="CHEBI:18420"/>
        <label>1</label>
    </ligand>
</feature>
<evidence type="ECO:0000256" key="1">
    <source>
        <dbReference type="ARBA" id="ARBA00010702"/>
    </source>
</evidence>
<keyword evidence="3" id="KW-0460">Magnesium</keyword>
<evidence type="ECO:0000256" key="3">
    <source>
        <dbReference type="PIRSR" id="PIRSR605502-1"/>
    </source>
</evidence>
<feature type="binding site" evidence="3">
    <location>
        <position position="54"/>
    </location>
    <ligand>
        <name>Mg(2+)</name>
        <dbReference type="ChEBI" id="CHEBI:18420"/>
        <label>1</label>
    </ligand>
</feature>
<dbReference type="InterPro" id="IPR005502">
    <property type="entry name" value="Ribosyl_crysJ1"/>
</dbReference>
<dbReference type="InterPro" id="IPR036705">
    <property type="entry name" value="Ribosyl_crysJ1_sf"/>
</dbReference>
<dbReference type="InterPro" id="IPR050792">
    <property type="entry name" value="ADP-ribosylglycohydrolase"/>
</dbReference>
<feature type="binding site" evidence="3">
    <location>
        <position position="294"/>
    </location>
    <ligand>
        <name>Mg(2+)</name>
        <dbReference type="ChEBI" id="CHEBI:18420"/>
        <label>1</label>
    </ligand>
</feature>
<dbReference type="Pfam" id="PF03747">
    <property type="entry name" value="ADP_ribosyl_GH"/>
    <property type="match status" value="1"/>
</dbReference>
<dbReference type="SUPFAM" id="SSF101478">
    <property type="entry name" value="ADP-ribosylglycohydrolase"/>
    <property type="match status" value="1"/>
</dbReference>
<dbReference type="Gene3D" id="1.10.4080.10">
    <property type="entry name" value="ADP-ribosylation/Crystallin J1"/>
    <property type="match status" value="1"/>
</dbReference>
<dbReference type="PANTHER" id="PTHR16222:SF24">
    <property type="entry name" value="ADP-RIBOSYLHYDROLASE ARH3"/>
    <property type="match status" value="1"/>
</dbReference>
<dbReference type="EMBL" id="SFCC01000008">
    <property type="protein sequence ID" value="RZQ62824.1"/>
    <property type="molecule type" value="Genomic_DNA"/>
</dbReference>
<gene>
    <name evidence="4" type="ORF">EWH70_17980</name>
</gene>
<organism evidence="4 5">
    <name type="scientific">Amycolatopsis suaedae</name>
    <dbReference type="NCBI Taxonomy" id="2510978"/>
    <lineage>
        <taxon>Bacteria</taxon>
        <taxon>Bacillati</taxon>
        <taxon>Actinomycetota</taxon>
        <taxon>Actinomycetes</taxon>
        <taxon>Pseudonocardiales</taxon>
        <taxon>Pseudonocardiaceae</taxon>
        <taxon>Amycolatopsis</taxon>
    </lineage>
</organism>
<protein>
    <submittedName>
        <fullName evidence="4">ADP-ribosylglycohydrolase family protein</fullName>
    </submittedName>
</protein>
<dbReference type="GO" id="GO:0046872">
    <property type="term" value="F:metal ion binding"/>
    <property type="evidence" value="ECO:0007669"/>
    <property type="project" value="UniProtKB-KW"/>
</dbReference>
<evidence type="ECO:0000313" key="5">
    <source>
        <dbReference type="Proteomes" id="UP000292003"/>
    </source>
</evidence>
<evidence type="ECO:0000256" key="2">
    <source>
        <dbReference type="ARBA" id="ARBA00022801"/>
    </source>
</evidence>
<dbReference type="PANTHER" id="PTHR16222">
    <property type="entry name" value="ADP-RIBOSYLGLYCOHYDROLASE"/>
    <property type="match status" value="1"/>
</dbReference>
<dbReference type="Proteomes" id="UP000292003">
    <property type="component" value="Unassembled WGS sequence"/>
</dbReference>
<feature type="binding site" evidence="3">
    <location>
        <position position="295"/>
    </location>
    <ligand>
        <name>Mg(2+)</name>
        <dbReference type="ChEBI" id="CHEBI:18420"/>
        <label>1</label>
    </ligand>
</feature>
<accession>A0A4Q7J9K5</accession>
<sequence length="352" mass="36844">MVSRADRFRGSILAGAVGDALGYDIEFHEIEGIRAAHGPDGLRGYVNPDRGLISDDTQMTLFTLEGLIRAHAGGRDVVQVLQHAYQRWLHTQGRPWEQTGGRFATAAEPDGWLVGNRELHDRRAPGSTCLKALRAFATDGVQGTLTHALNNSKGCGGVMRVAPCALWPGDAGEVFRLAAQAAALTHSHPSGYLSAGALAVIVQALLGGADLPRAVGAARLELIRWDGYEEQFAALDAAIALAKRGRPTPEAIAAELGGGWVGEEALAIAVCAALAADDLADGLLLAVNHSGDSDSTGAICGNILGALHGPGAIPAQWLAALELRDVIDTLAVDALAEFGPEPPDWQGRYPGW</sequence>
<feature type="binding site" evidence="3">
    <location>
        <position position="56"/>
    </location>
    <ligand>
        <name>Mg(2+)</name>
        <dbReference type="ChEBI" id="CHEBI:18420"/>
        <label>1</label>
    </ligand>
</feature>
<evidence type="ECO:0000313" key="4">
    <source>
        <dbReference type="EMBL" id="RZQ62824.1"/>
    </source>
</evidence>
<dbReference type="OrthoDB" id="4871367at2"/>
<proteinExistence type="inferred from homology"/>
<keyword evidence="5" id="KW-1185">Reference proteome</keyword>
<feature type="binding site" evidence="3">
    <location>
        <position position="292"/>
    </location>
    <ligand>
        <name>Mg(2+)</name>
        <dbReference type="ChEBI" id="CHEBI:18420"/>
        <label>1</label>
    </ligand>
</feature>
<name>A0A4Q7J9K5_9PSEU</name>
<comment type="similarity">
    <text evidence="1">Belongs to the ADP-ribosylglycohydrolase family.</text>
</comment>
<comment type="caution">
    <text evidence="4">The sequence shown here is derived from an EMBL/GenBank/DDBJ whole genome shotgun (WGS) entry which is preliminary data.</text>
</comment>
<dbReference type="GO" id="GO:0016787">
    <property type="term" value="F:hydrolase activity"/>
    <property type="evidence" value="ECO:0007669"/>
    <property type="project" value="UniProtKB-KW"/>
</dbReference>
<keyword evidence="2 4" id="KW-0378">Hydrolase</keyword>